<dbReference type="AlphaFoldDB" id="A0A0W8E640"/>
<keyword evidence="3" id="KW-0694">RNA-binding</keyword>
<dbReference type="EMBL" id="LNQE01001856">
    <property type="protein sequence ID" value="KUG04151.1"/>
    <property type="molecule type" value="Genomic_DNA"/>
</dbReference>
<dbReference type="Pfam" id="PF17136">
    <property type="entry name" value="ribosomal_L24"/>
    <property type="match status" value="1"/>
</dbReference>
<sequence>MNVKKGDIVIVTSGKDRGKKGKILRSLPDQNKVVIEGINKMKKHQKPSRAIPQGGILQIEAPINIANVMYLCKKCNKPTRLGSKVLDNNEKVRVCKRCGEIAD</sequence>
<dbReference type="HAMAP" id="MF_01326_B">
    <property type="entry name" value="Ribosomal_uL24_B"/>
    <property type="match status" value="1"/>
</dbReference>
<dbReference type="GO" id="GO:0019843">
    <property type="term" value="F:rRNA binding"/>
    <property type="evidence" value="ECO:0007669"/>
    <property type="project" value="UniProtKB-KW"/>
</dbReference>
<dbReference type="SUPFAM" id="SSF50104">
    <property type="entry name" value="Translation proteins SH3-like domain"/>
    <property type="match status" value="1"/>
</dbReference>
<evidence type="ECO:0000256" key="1">
    <source>
        <dbReference type="ARBA" id="ARBA00010618"/>
    </source>
</evidence>
<dbReference type="Pfam" id="PF00467">
    <property type="entry name" value="KOW"/>
    <property type="match status" value="1"/>
</dbReference>
<dbReference type="InterPro" id="IPR014722">
    <property type="entry name" value="Rib_uL2_dom2"/>
</dbReference>
<dbReference type="NCBIfam" id="TIGR01079">
    <property type="entry name" value="rplX_bact"/>
    <property type="match status" value="1"/>
</dbReference>
<accession>A0A0W8E640</accession>
<dbReference type="GO" id="GO:0003735">
    <property type="term" value="F:structural constituent of ribosome"/>
    <property type="evidence" value="ECO:0007669"/>
    <property type="project" value="InterPro"/>
</dbReference>
<evidence type="ECO:0000313" key="7">
    <source>
        <dbReference type="EMBL" id="KUG04151.1"/>
    </source>
</evidence>
<dbReference type="InterPro" id="IPR003256">
    <property type="entry name" value="Ribosomal_uL24"/>
</dbReference>
<dbReference type="SMART" id="SM00739">
    <property type="entry name" value="KOW"/>
    <property type="match status" value="1"/>
</dbReference>
<dbReference type="GO" id="GO:1990904">
    <property type="term" value="C:ribonucleoprotein complex"/>
    <property type="evidence" value="ECO:0007669"/>
    <property type="project" value="UniProtKB-KW"/>
</dbReference>
<organism evidence="7">
    <name type="scientific">hydrocarbon metagenome</name>
    <dbReference type="NCBI Taxonomy" id="938273"/>
    <lineage>
        <taxon>unclassified sequences</taxon>
        <taxon>metagenomes</taxon>
        <taxon>ecological metagenomes</taxon>
    </lineage>
</organism>
<dbReference type="GO" id="GO:0005840">
    <property type="term" value="C:ribosome"/>
    <property type="evidence" value="ECO:0007669"/>
    <property type="project" value="UniProtKB-KW"/>
</dbReference>
<gene>
    <name evidence="7" type="ORF">ASZ90_018371</name>
</gene>
<evidence type="ECO:0000256" key="2">
    <source>
        <dbReference type="ARBA" id="ARBA00022730"/>
    </source>
</evidence>
<keyword evidence="5" id="KW-0687">Ribonucleoprotein</keyword>
<evidence type="ECO:0000256" key="5">
    <source>
        <dbReference type="ARBA" id="ARBA00023274"/>
    </source>
</evidence>
<dbReference type="InterPro" id="IPR057264">
    <property type="entry name" value="Ribosomal_uL24_C"/>
</dbReference>
<proteinExistence type="inferred from homology"/>
<dbReference type="GO" id="GO:0006412">
    <property type="term" value="P:translation"/>
    <property type="evidence" value="ECO:0007669"/>
    <property type="project" value="InterPro"/>
</dbReference>
<dbReference type="PANTHER" id="PTHR12903">
    <property type="entry name" value="MITOCHONDRIAL RIBOSOMAL PROTEIN L24"/>
    <property type="match status" value="1"/>
</dbReference>
<dbReference type="FunFam" id="2.30.30.30:FF:000004">
    <property type="entry name" value="50S ribosomal protein L24"/>
    <property type="match status" value="1"/>
</dbReference>
<protein>
    <submittedName>
        <fullName evidence="7">Lsu ribosomal protein l24p (L26e)</fullName>
    </submittedName>
</protein>
<dbReference type="InterPro" id="IPR041988">
    <property type="entry name" value="Ribosomal_uL24_KOW"/>
</dbReference>
<dbReference type="Gene3D" id="2.30.30.30">
    <property type="match status" value="1"/>
</dbReference>
<reference evidence="7" key="1">
    <citation type="journal article" date="2015" name="Proc. Natl. Acad. Sci. U.S.A.">
        <title>Networks of energetic and metabolic interactions define dynamics in microbial communities.</title>
        <authorList>
            <person name="Embree M."/>
            <person name="Liu J.K."/>
            <person name="Al-Bassam M.M."/>
            <person name="Zengler K."/>
        </authorList>
    </citation>
    <scope>NUCLEOTIDE SEQUENCE</scope>
</reference>
<dbReference type="CDD" id="cd06089">
    <property type="entry name" value="KOW_RPL26"/>
    <property type="match status" value="1"/>
</dbReference>
<keyword evidence="2" id="KW-0699">rRNA-binding</keyword>
<dbReference type="InterPro" id="IPR005824">
    <property type="entry name" value="KOW"/>
</dbReference>
<evidence type="ECO:0000256" key="4">
    <source>
        <dbReference type="ARBA" id="ARBA00022980"/>
    </source>
</evidence>
<name>A0A0W8E640_9ZZZZ</name>
<comment type="caution">
    <text evidence="7">The sequence shown here is derived from an EMBL/GenBank/DDBJ whole genome shotgun (WGS) entry which is preliminary data.</text>
</comment>
<keyword evidence="4 7" id="KW-0689">Ribosomal protein</keyword>
<evidence type="ECO:0000256" key="3">
    <source>
        <dbReference type="ARBA" id="ARBA00022884"/>
    </source>
</evidence>
<dbReference type="InterPro" id="IPR008991">
    <property type="entry name" value="Translation_prot_SH3-like_sf"/>
</dbReference>
<feature type="domain" description="KOW" evidence="6">
    <location>
        <begin position="2"/>
        <end position="29"/>
    </location>
</feature>
<evidence type="ECO:0000259" key="6">
    <source>
        <dbReference type="SMART" id="SM00739"/>
    </source>
</evidence>
<comment type="similarity">
    <text evidence="1">Belongs to the universal ribosomal protein uL24 family.</text>
</comment>